<dbReference type="Pfam" id="PF01380">
    <property type="entry name" value="SIS"/>
    <property type="match status" value="1"/>
</dbReference>
<dbReference type="EMBL" id="FBWC01000004">
    <property type="protein sequence ID" value="CUX11766.1"/>
    <property type="molecule type" value="Genomic_DNA"/>
</dbReference>
<evidence type="ECO:0000313" key="5">
    <source>
        <dbReference type="EMBL" id="CUX11766.1"/>
    </source>
</evidence>
<dbReference type="Pfam" id="PF01418">
    <property type="entry name" value="HTH_6"/>
    <property type="match status" value="1"/>
</dbReference>
<keyword evidence="1" id="KW-0805">Transcription regulation</keyword>
<dbReference type="PANTHER" id="PTHR30514">
    <property type="entry name" value="GLUCOKINASE"/>
    <property type="match status" value="1"/>
</dbReference>
<evidence type="ECO:0000256" key="1">
    <source>
        <dbReference type="ARBA" id="ARBA00023015"/>
    </source>
</evidence>
<evidence type="ECO:0000256" key="3">
    <source>
        <dbReference type="ARBA" id="ARBA00023163"/>
    </source>
</evidence>
<dbReference type="GO" id="GO:1901135">
    <property type="term" value="P:carbohydrate derivative metabolic process"/>
    <property type="evidence" value="ECO:0007669"/>
    <property type="project" value="InterPro"/>
</dbReference>
<dbReference type="InterPro" id="IPR009057">
    <property type="entry name" value="Homeodomain-like_sf"/>
</dbReference>
<evidence type="ECO:0000313" key="6">
    <source>
        <dbReference type="Proteomes" id="UP000191897"/>
    </source>
</evidence>
<dbReference type="PROSITE" id="PS51071">
    <property type="entry name" value="HTH_RPIR"/>
    <property type="match status" value="1"/>
</dbReference>
<gene>
    <name evidence="5" type="ORF">AGR4C_Cc120257</name>
</gene>
<dbReference type="InterPro" id="IPR046348">
    <property type="entry name" value="SIS_dom_sf"/>
</dbReference>
<dbReference type="InterPro" id="IPR036388">
    <property type="entry name" value="WH-like_DNA-bd_sf"/>
</dbReference>
<dbReference type="InterPro" id="IPR000281">
    <property type="entry name" value="HTH_RpiR"/>
</dbReference>
<accession>A0A1S7NUE6</accession>
<organism evidence="5 6">
    <name type="scientific">Agrobacterium tumefaciens str. Kerr 14</name>
    <dbReference type="NCBI Taxonomy" id="1183424"/>
    <lineage>
        <taxon>Bacteria</taxon>
        <taxon>Pseudomonadati</taxon>
        <taxon>Pseudomonadota</taxon>
        <taxon>Alphaproteobacteria</taxon>
        <taxon>Hyphomicrobiales</taxon>
        <taxon>Rhizobiaceae</taxon>
        <taxon>Rhizobium/Agrobacterium group</taxon>
        <taxon>Agrobacterium</taxon>
        <taxon>Agrobacterium tumefaciens complex</taxon>
    </lineage>
</organism>
<dbReference type="CDD" id="cd05013">
    <property type="entry name" value="SIS_RpiR"/>
    <property type="match status" value="1"/>
</dbReference>
<dbReference type="GO" id="GO:0003677">
    <property type="term" value="F:DNA binding"/>
    <property type="evidence" value="ECO:0007669"/>
    <property type="project" value="UniProtKB-KW"/>
</dbReference>
<dbReference type="Gene3D" id="3.40.50.10490">
    <property type="entry name" value="Glucose-6-phosphate isomerase like protein, domain 1"/>
    <property type="match status" value="1"/>
</dbReference>
<dbReference type="InterPro" id="IPR047640">
    <property type="entry name" value="RpiR-like"/>
</dbReference>
<dbReference type="SUPFAM" id="SSF53697">
    <property type="entry name" value="SIS domain"/>
    <property type="match status" value="1"/>
</dbReference>
<dbReference type="GO" id="GO:0003700">
    <property type="term" value="F:DNA-binding transcription factor activity"/>
    <property type="evidence" value="ECO:0007669"/>
    <property type="project" value="InterPro"/>
</dbReference>
<dbReference type="PANTHER" id="PTHR30514:SF18">
    <property type="entry name" value="RPIR-FAMILY TRANSCRIPTIONAL REGULATOR"/>
    <property type="match status" value="1"/>
</dbReference>
<name>A0A1S7NUE6_AGRTU</name>
<dbReference type="Gene3D" id="1.10.10.10">
    <property type="entry name" value="Winged helix-like DNA-binding domain superfamily/Winged helix DNA-binding domain"/>
    <property type="match status" value="1"/>
</dbReference>
<keyword evidence="3" id="KW-0804">Transcription</keyword>
<dbReference type="SUPFAM" id="SSF46689">
    <property type="entry name" value="Homeodomain-like"/>
    <property type="match status" value="1"/>
</dbReference>
<reference evidence="5 6" key="1">
    <citation type="submission" date="2016-01" db="EMBL/GenBank/DDBJ databases">
        <authorList>
            <person name="Oliw E.H."/>
        </authorList>
    </citation>
    <scope>NUCLEOTIDE SEQUENCE [LARGE SCALE GENOMIC DNA]</scope>
    <source>
        <strain evidence="5 6">Kerr 14</strain>
    </source>
</reference>
<feature type="domain" description="HTH rpiR-type" evidence="4">
    <location>
        <begin position="22"/>
        <end position="98"/>
    </location>
</feature>
<dbReference type="InterPro" id="IPR001347">
    <property type="entry name" value="SIS_dom"/>
</dbReference>
<protein>
    <submittedName>
        <fullName evidence="5">RpiR family transcriptional regulator</fullName>
    </submittedName>
</protein>
<evidence type="ECO:0000259" key="4">
    <source>
        <dbReference type="PROSITE" id="PS51071"/>
    </source>
</evidence>
<dbReference type="Proteomes" id="UP000191897">
    <property type="component" value="Unassembled WGS sequence"/>
</dbReference>
<keyword evidence="2" id="KW-0238">DNA-binding</keyword>
<dbReference type="AlphaFoldDB" id="A0A1S7NUE6"/>
<proteinExistence type="predicted"/>
<evidence type="ECO:0000256" key="2">
    <source>
        <dbReference type="ARBA" id="ARBA00023125"/>
    </source>
</evidence>
<dbReference type="GO" id="GO:0097367">
    <property type="term" value="F:carbohydrate derivative binding"/>
    <property type="evidence" value="ECO:0007669"/>
    <property type="project" value="InterPro"/>
</dbReference>
<dbReference type="InterPro" id="IPR035472">
    <property type="entry name" value="RpiR-like_SIS"/>
</dbReference>
<sequence>MFILALHRQKTGKGKNLRSTTATVSDVIHAHYGALTRSEKRLAESLLGNYPVSGLGSITTIAENAGVSTPTVARMVQKLGYKGYPEFQAHLHQELEATISGPVAKHDRWATNAPGLHILNRFADAITGNLRDTLSDLDTAVFDNAAALLSDRKRSIYFVGGRITGAIAEYFFTHMQVIRPKTTLMSSNSSAWPQYMLNMSAGDVLVIFDIRRYEHDMTTLAEVAKANGVQIILFTDQWTSPVARHALHIFRVRIEAPSAWDSSVVTLFVVEALIEAVQSGTWDETKERMNALEGLFEQTRLFRRPERT</sequence>